<evidence type="ECO:0000313" key="2">
    <source>
        <dbReference type="EMBL" id="QIU80384.1"/>
    </source>
</evidence>
<feature type="region of interest" description="Disordered" evidence="1">
    <location>
        <begin position="84"/>
        <end position="274"/>
    </location>
</feature>
<proteinExistence type="predicted"/>
<feature type="compositionally biased region" description="Basic and acidic residues" evidence="1">
    <location>
        <begin position="210"/>
        <end position="222"/>
    </location>
</feature>
<organism evidence="2">
    <name type="scientific">Pseudomonas aeruginosa</name>
    <dbReference type="NCBI Taxonomy" id="287"/>
    <lineage>
        <taxon>Bacteria</taxon>
        <taxon>Pseudomonadati</taxon>
        <taxon>Pseudomonadota</taxon>
        <taxon>Gammaproteobacteria</taxon>
        <taxon>Pseudomonadales</taxon>
        <taxon>Pseudomonadaceae</taxon>
        <taxon>Pseudomonas</taxon>
    </lineage>
</organism>
<name>A0A6H0JKE1_PSEAI</name>
<reference evidence="2" key="1">
    <citation type="submission" date="2020-02" db="EMBL/GenBank/DDBJ databases">
        <title>PAGI-encoded CrpP-like fluoroquinolone-modifying enzymes among Pseudomonas aeruginosa clinical isolates in Europe.</title>
        <authorList>
            <person name="Ortiz de la Rosa J.M."/>
            <person name="Nordmann P."/>
            <person name="Poirel L."/>
        </authorList>
    </citation>
    <scope>NUCLEOTIDE SEQUENCE</scope>
    <source>
        <strain evidence="2">PAGI-598</strain>
    </source>
</reference>
<evidence type="ECO:0000256" key="1">
    <source>
        <dbReference type="SAM" id="MobiDB-lite"/>
    </source>
</evidence>
<dbReference type="AlphaFoldDB" id="A0A6H0JKE1"/>
<accession>A0A6H0JKE1</accession>
<sequence length="363" mass="39192">MTGPSTWTWTARSITPAKRSSARWPATRCTSSAPTSTRRPIPSACSGTATPIRLNVSSLRSRPPPPSGREVYDPEVDRLALANACPTHTGPRGGDSALGAHSVGHSIDGRPGTHCLCRQKRASWRSSGSAGQAARPEYRRRTLPARQRADSSSAPAPTGRDQWRADAHRYRRHRSNGRPTAARAGQDRRRRASGSALWPVPGSPAIGSSETDRARRSTEGRAARNARPRGSDALCGADALCPASHGGTGGWRRSGARQATARPDHPAPQPTHHGYRLGRLAAGRLLHHGGEAAERQRPAPGPGSQGPDGQFRRRDLPAPVLGAPGRRLRHHYRVSGDARPRPCRRAPALLHQPDRSQRRPSWR</sequence>
<feature type="compositionally biased region" description="Polar residues" evidence="1">
    <location>
        <begin position="1"/>
        <end position="13"/>
    </location>
</feature>
<protein>
    <submittedName>
        <fullName evidence="2">Integrating conjugative element</fullName>
    </submittedName>
</protein>
<feature type="region of interest" description="Disordered" evidence="1">
    <location>
        <begin position="1"/>
        <end position="49"/>
    </location>
</feature>
<feature type="region of interest" description="Disordered" evidence="1">
    <location>
        <begin position="291"/>
        <end position="363"/>
    </location>
</feature>
<dbReference type="EMBL" id="MT074675">
    <property type="protein sequence ID" value="QIU80384.1"/>
    <property type="molecule type" value="Genomic_DNA"/>
</dbReference>
<feature type="compositionally biased region" description="Polar residues" evidence="1">
    <location>
        <begin position="28"/>
        <end position="38"/>
    </location>
</feature>